<dbReference type="Gramene" id="MELO3C014902.2.1">
    <property type="protein sequence ID" value="MELO3C014902.2.1"/>
    <property type="gene ID" value="MELO3C014902.2"/>
</dbReference>
<proteinExistence type="predicted"/>
<reference evidence="1" key="1">
    <citation type="submission" date="2023-03" db="UniProtKB">
        <authorList>
            <consortium name="EnsemblPlants"/>
        </authorList>
    </citation>
    <scope>IDENTIFICATION</scope>
</reference>
<sequence length="62" mass="6896">MAQPSNKACAQAVHMTCKKEVNVRLYAHSTMRAKHARAFWVCGHDACVAFTVRLVRGKALKP</sequence>
<dbReference type="EnsemblPlants" id="MELO3C014902.2.1">
    <property type="protein sequence ID" value="MELO3C014902.2.1"/>
    <property type="gene ID" value="MELO3C014902.2"/>
</dbReference>
<organism evidence="1">
    <name type="scientific">Cucumis melo</name>
    <name type="common">Muskmelon</name>
    <dbReference type="NCBI Taxonomy" id="3656"/>
    <lineage>
        <taxon>Eukaryota</taxon>
        <taxon>Viridiplantae</taxon>
        <taxon>Streptophyta</taxon>
        <taxon>Embryophyta</taxon>
        <taxon>Tracheophyta</taxon>
        <taxon>Spermatophyta</taxon>
        <taxon>Magnoliopsida</taxon>
        <taxon>eudicotyledons</taxon>
        <taxon>Gunneridae</taxon>
        <taxon>Pentapetalae</taxon>
        <taxon>rosids</taxon>
        <taxon>fabids</taxon>
        <taxon>Cucurbitales</taxon>
        <taxon>Cucurbitaceae</taxon>
        <taxon>Benincaseae</taxon>
        <taxon>Cucumis</taxon>
    </lineage>
</organism>
<accession>A0A9I9D998</accession>
<name>A0A9I9D998_CUCME</name>
<dbReference type="AlphaFoldDB" id="A0A9I9D998"/>
<evidence type="ECO:0000313" key="1">
    <source>
        <dbReference type="EnsemblPlants" id="MELO3C014902.2.1"/>
    </source>
</evidence>
<protein>
    <submittedName>
        <fullName evidence="1">Uncharacterized protein</fullName>
    </submittedName>
</protein>